<dbReference type="NCBIfam" id="NF002869">
    <property type="entry name" value="PRK03187.1"/>
    <property type="match status" value="1"/>
</dbReference>
<evidence type="ECO:0000256" key="2">
    <source>
        <dbReference type="ARBA" id="ARBA00022969"/>
    </source>
</evidence>
<evidence type="ECO:0000256" key="3">
    <source>
        <dbReference type="ARBA" id="ARBA00023315"/>
    </source>
</evidence>
<dbReference type="Proteomes" id="UP000198584">
    <property type="component" value="Unassembled WGS sequence"/>
</dbReference>
<keyword evidence="3" id="KW-0012">Acyltransferase</keyword>
<evidence type="ECO:0000313" key="5">
    <source>
        <dbReference type="Proteomes" id="UP000198584"/>
    </source>
</evidence>
<dbReference type="GO" id="GO:0003810">
    <property type="term" value="F:protein-glutamine gamma-glutamyltransferase activity"/>
    <property type="evidence" value="ECO:0007669"/>
    <property type="project" value="InterPro"/>
</dbReference>
<gene>
    <name evidence="4" type="ORF">SAMN05421743_102228</name>
</gene>
<dbReference type="Pfam" id="PF20085">
    <property type="entry name" value="TGL"/>
    <property type="match status" value="1"/>
</dbReference>
<dbReference type="RefSeq" id="WP_093042394.1">
    <property type="nucleotide sequence ID" value="NZ_FNQR01000002.1"/>
</dbReference>
<organism evidence="4 5">
    <name type="scientific">Thalassobacillus cyri</name>
    <dbReference type="NCBI Taxonomy" id="571932"/>
    <lineage>
        <taxon>Bacteria</taxon>
        <taxon>Bacillati</taxon>
        <taxon>Bacillota</taxon>
        <taxon>Bacilli</taxon>
        <taxon>Bacillales</taxon>
        <taxon>Bacillaceae</taxon>
        <taxon>Thalassobacillus</taxon>
    </lineage>
</organism>
<reference evidence="5" key="1">
    <citation type="submission" date="2016-10" db="EMBL/GenBank/DDBJ databases">
        <authorList>
            <person name="Varghese N."/>
            <person name="Submissions S."/>
        </authorList>
    </citation>
    <scope>NUCLEOTIDE SEQUENCE [LARGE SCALE GENOMIC DNA]</scope>
    <source>
        <strain evidence="5">CCM7597</strain>
    </source>
</reference>
<dbReference type="GO" id="GO:0030435">
    <property type="term" value="P:sporulation resulting in formation of a cellular spore"/>
    <property type="evidence" value="ECO:0007669"/>
    <property type="project" value="UniProtKB-KW"/>
</dbReference>
<dbReference type="STRING" id="571932.SAMN05421743_102228"/>
<evidence type="ECO:0000256" key="1">
    <source>
        <dbReference type="ARBA" id="ARBA00022679"/>
    </source>
</evidence>
<keyword evidence="5" id="KW-1185">Reference proteome</keyword>
<protein>
    <submittedName>
        <fullName evidence="4">Protein-glutamine gamma-glutamyltransferase</fullName>
    </submittedName>
</protein>
<keyword evidence="1 4" id="KW-0808">Transferase</keyword>
<name>A0A1H3XQY1_9BACI</name>
<sequence>MLQISGMPFQSMDSLNVGNVERIIIQQMNNSHVLYSFPSLNELLFEIKVRNNMIESAKEMNQSEAGFTTFKYARCNTEYWYLTTQGGFMLKHNILPSDAILDIYRNSSLYAFECATACVIIFYHALLKSIGKKAFNFMFQNLYLYSWHTDPDLGLQTFYSDHFIPGDVVYFKNPDYNPATPWFRGVNAVAMTEGKLFGHGFGIKNDKEMIHSLNEKRKKGSNVTAYLTNLVTRLTFYNLTTNKKIDRVFTDYRKKQIVVHHNKSSISYEKYWFYLYKVLNI</sequence>
<evidence type="ECO:0000313" key="4">
    <source>
        <dbReference type="EMBL" id="SEA01875.1"/>
    </source>
</evidence>
<dbReference type="AlphaFoldDB" id="A0A1H3XQY1"/>
<dbReference type="EMBL" id="FNQR01000002">
    <property type="protein sequence ID" value="SEA01875.1"/>
    <property type="molecule type" value="Genomic_DNA"/>
</dbReference>
<dbReference type="HAMAP" id="MF_00727">
    <property type="entry name" value="Tgl"/>
    <property type="match status" value="1"/>
</dbReference>
<proteinExistence type="inferred from homology"/>
<accession>A0A1H3XQY1</accession>
<dbReference type="OrthoDB" id="1845399at2"/>
<dbReference type="InterPro" id="IPR020916">
    <property type="entry name" value="Gln_gamma-glutamylTfrase_bac"/>
</dbReference>
<keyword evidence="2" id="KW-0749">Sporulation</keyword>